<keyword evidence="1" id="KW-0812">Transmembrane</keyword>
<name>A0A8J7K556_9CYAN</name>
<comment type="caution">
    <text evidence="2">The sequence shown here is derived from an EMBL/GenBank/DDBJ whole genome shotgun (WGS) entry which is preliminary data.</text>
</comment>
<reference evidence="2" key="1">
    <citation type="submission" date="2020-10" db="EMBL/GenBank/DDBJ databases">
        <authorList>
            <person name="Castelo-Branco R."/>
            <person name="Eusebio N."/>
            <person name="Adriana R."/>
            <person name="Vieira A."/>
            <person name="Brugerolle De Fraissinette N."/>
            <person name="Rezende De Castro R."/>
            <person name="Schneider M.P."/>
            <person name="Vasconcelos V."/>
            <person name="Leao P.N."/>
        </authorList>
    </citation>
    <scope>NUCLEOTIDE SEQUENCE</scope>
    <source>
        <strain evidence="2">LEGE 06105</strain>
    </source>
</reference>
<proteinExistence type="predicted"/>
<accession>A0A8J7K556</accession>
<feature type="transmembrane region" description="Helical" evidence="1">
    <location>
        <begin position="44"/>
        <end position="68"/>
    </location>
</feature>
<evidence type="ECO:0000313" key="3">
    <source>
        <dbReference type="Proteomes" id="UP000620559"/>
    </source>
</evidence>
<dbReference type="Proteomes" id="UP000620559">
    <property type="component" value="Unassembled WGS sequence"/>
</dbReference>
<sequence>MMRKIIFGLLWVGFAIYAFVFAPPNQPDTFELIKNLSTGQWQGINPLIVSLFNLMGVFPLIYSCMVFIDGRGQKIPAWLFATFSFGVGAFALLPYLTLRSANPNFVGKKNAFLKFLDSRITGIVLSIGAIILVSYGLQGGNWSDFFQQWQTNRFIHVMSLDFCLLCLLFPALLGDDMAKRGMKNSVLFWLVTLVPLFGPLLYLSVRKPLADNTQEQVITQQQTAIN</sequence>
<keyword evidence="1" id="KW-1133">Transmembrane helix</keyword>
<evidence type="ECO:0000313" key="2">
    <source>
        <dbReference type="EMBL" id="MBE9214992.1"/>
    </source>
</evidence>
<organism evidence="2 3">
    <name type="scientific">Plectonema cf. radiosum LEGE 06105</name>
    <dbReference type="NCBI Taxonomy" id="945769"/>
    <lineage>
        <taxon>Bacteria</taxon>
        <taxon>Bacillati</taxon>
        <taxon>Cyanobacteriota</taxon>
        <taxon>Cyanophyceae</taxon>
        <taxon>Oscillatoriophycideae</taxon>
        <taxon>Oscillatoriales</taxon>
        <taxon>Microcoleaceae</taxon>
        <taxon>Plectonema</taxon>
    </lineage>
</organism>
<feature type="transmembrane region" description="Helical" evidence="1">
    <location>
        <begin position="75"/>
        <end position="98"/>
    </location>
</feature>
<feature type="transmembrane region" description="Helical" evidence="1">
    <location>
        <begin position="186"/>
        <end position="205"/>
    </location>
</feature>
<keyword evidence="3" id="KW-1185">Reference proteome</keyword>
<dbReference type="PANTHER" id="PTHR36009:SF3">
    <property type="entry name" value="TRANSMEMBRANE PROTEIN"/>
    <property type="match status" value="1"/>
</dbReference>
<keyword evidence="1" id="KW-0472">Membrane</keyword>
<evidence type="ECO:0000256" key="1">
    <source>
        <dbReference type="SAM" id="Phobius"/>
    </source>
</evidence>
<dbReference type="PANTHER" id="PTHR36009">
    <property type="match status" value="1"/>
</dbReference>
<dbReference type="AlphaFoldDB" id="A0A8J7K556"/>
<protein>
    <submittedName>
        <fullName evidence="2">DUF2834 domain-containing protein</fullName>
    </submittedName>
</protein>
<dbReference type="EMBL" id="JADEWL010000080">
    <property type="protein sequence ID" value="MBE9214992.1"/>
    <property type="molecule type" value="Genomic_DNA"/>
</dbReference>
<gene>
    <name evidence="2" type="ORF">IQ247_20360</name>
</gene>
<feature type="transmembrane region" description="Helical" evidence="1">
    <location>
        <begin position="157"/>
        <end position="174"/>
    </location>
</feature>
<feature type="transmembrane region" description="Helical" evidence="1">
    <location>
        <begin position="118"/>
        <end position="137"/>
    </location>
</feature>